<reference evidence="1 2" key="1">
    <citation type="journal article" date="2015" name="Genome Announc.">
        <title>Expanding the biotechnology potential of lactobacilli through comparative genomics of 213 strains and associated genera.</title>
        <authorList>
            <person name="Sun Z."/>
            <person name="Harris H.M."/>
            <person name="McCann A."/>
            <person name="Guo C."/>
            <person name="Argimon S."/>
            <person name="Zhang W."/>
            <person name="Yang X."/>
            <person name="Jeffery I.B."/>
            <person name="Cooney J.C."/>
            <person name="Kagawa T.F."/>
            <person name="Liu W."/>
            <person name="Song Y."/>
            <person name="Salvetti E."/>
            <person name="Wrobel A."/>
            <person name="Rasinkangas P."/>
            <person name="Parkhill J."/>
            <person name="Rea M.C."/>
            <person name="O'Sullivan O."/>
            <person name="Ritari J."/>
            <person name="Douillard F.P."/>
            <person name="Paul Ross R."/>
            <person name="Yang R."/>
            <person name="Briner A.E."/>
            <person name="Felis G.E."/>
            <person name="de Vos W.M."/>
            <person name="Barrangou R."/>
            <person name="Klaenhammer T.R."/>
            <person name="Caufield P.W."/>
            <person name="Cui Y."/>
            <person name="Zhang H."/>
            <person name="O'Toole P.W."/>
        </authorList>
    </citation>
    <scope>NUCLEOTIDE SEQUENCE [LARGE SCALE GENOMIC DNA]</scope>
    <source>
        <strain evidence="1 2">DSM 19909</strain>
    </source>
</reference>
<dbReference type="OrthoDB" id="2315767at2"/>
<sequence length="173" mass="19810">MQSFDEELDQWLDAIMAVPKFASMTAGAQEQVEIIVTVSAQVLVIGYQKQPKEWTTVLLEDLFFNRFVPMLDVSEKREELFDLLPETLLTWFDVLEKNGQLNQADQLRAWVKQHVTQLTALYDPVADKFYAQLMSAMKTAGVNLTDTSAVSQFTKNYLEQHPDEGQALFTKKQ</sequence>
<dbReference type="PATRIC" id="fig|1423776.4.peg.2510"/>
<proteinExistence type="predicted"/>
<dbReference type="EMBL" id="AZEE01000004">
    <property type="protein sequence ID" value="KRK99697.1"/>
    <property type="molecule type" value="Genomic_DNA"/>
</dbReference>
<gene>
    <name evidence="1" type="ORF">FD04_GL002474</name>
</gene>
<evidence type="ECO:0000313" key="2">
    <source>
        <dbReference type="Proteomes" id="UP000051160"/>
    </source>
</evidence>
<accession>A0A0R1M3I9</accession>
<organism evidence="1 2">
    <name type="scientific">Secundilactobacillus odoratitofui DSM 19909 = JCM 15043</name>
    <dbReference type="NCBI Taxonomy" id="1423776"/>
    <lineage>
        <taxon>Bacteria</taxon>
        <taxon>Bacillati</taxon>
        <taxon>Bacillota</taxon>
        <taxon>Bacilli</taxon>
        <taxon>Lactobacillales</taxon>
        <taxon>Lactobacillaceae</taxon>
        <taxon>Secundilactobacillus</taxon>
    </lineage>
</organism>
<dbReference type="Proteomes" id="UP000051160">
    <property type="component" value="Unassembled WGS sequence"/>
</dbReference>
<comment type="caution">
    <text evidence="1">The sequence shown here is derived from an EMBL/GenBank/DDBJ whole genome shotgun (WGS) entry which is preliminary data.</text>
</comment>
<dbReference type="RefSeq" id="WP_056946399.1">
    <property type="nucleotide sequence ID" value="NZ_AZEE01000004.1"/>
</dbReference>
<keyword evidence="2" id="KW-1185">Reference proteome</keyword>
<evidence type="ECO:0000313" key="1">
    <source>
        <dbReference type="EMBL" id="KRK99697.1"/>
    </source>
</evidence>
<name>A0A0R1M3I9_9LACO</name>
<protein>
    <submittedName>
        <fullName evidence="1">Uncharacterized protein</fullName>
    </submittedName>
</protein>
<dbReference type="AlphaFoldDB" id="A0A0R1M3I9"/>